<protein>
    <submittedName>
        <fullName evidence="1">Uncharacterized protein</fullName>
    </submittedName>
</protein>
<reference evidence="2" key="1">
    <citation type="journal article" date="2022" name="Mol. Ecol. Resour.">
        <title>The genomes of chicory, endive, great burdock and yacon provide insights into Asteraceae palaeo-polyploidization history and plant inulin production.</title>
        <authorList>
            <person name="Fan W."/>
            <person name="Wang S."/>
            <person name="Wang H."/>
            <person name="Wang A."/>
            <person name="Jiang F."/>
            <person name="Liu H."/>
            <person name="Zhao H."/>
            <person name="Xu D."/>
            <person name="Zhang Y."/>
        </authorList>
    </citation>
    <scope>NUCLEOTIDE SEQUENCE [LARGE SCALE GENOMIC DNA]</scope>
    <source>
        <strain evidence="2">cv. Yunnan</strain>
    </source>
</reference>
<reference evidence="1 2" key="2">
    <citation type="journal article" date="2022" name="Mol. Ecol. Resour.">
        <title>The genomes of chicory, endive, great burdock and yacon provide insights into Asteraceae paleo-polyploidization history and plant inulin production.</title>
        <authorList>
            <person name="Fan W."/>
            <person name="Wang S."/>
            <person name="Wang H."/>
            <person name="Wang A."/>
            <person name="Jiang F."/>
            <person name="Liu H."/>
            <person name="Zhao H."/>
            <person name="Xu D."/>
            <person name="Zhang Y."/>
        </authorList>
    </citation>
    <scope>NUCLEOTIDE SEQUENCE [LARGE SCALE GENOMIC DNA]</scope>
    <source>
        <strain evidence="2">cv. Yunnan</strain>
        <tissue evidence="1">Leaves</tissue>
    </source>
</reference>
<keyword evidence="2" id="KW-1185">Reference proteome</keyword>
<dbReference type="Proteomes" id="UP001056120">
    <property type="component" value="Linkage Group LG14"/>
</dbReference>
<name>A0ACB9GIE2_9ASTR</name>
<accession>A0ACB9GIE2</accession>
<comment type="caution">
    <text evidence="1">The sequence shown here is derived from an EMBL/GenBank/DDBJ whole genome shotgun (WGS) entry which is preliminary data.</text>
</comment>
<proteinExistence type="predicted"/>
<evidence type="ECO:0000313" key="2">
    <source>
        <dbReference type="Proteomes" id="UP001056120"/>
    </source>
</evidence>
<dbReference type="EMBL" id="CM042031">
    <property type="protein sequence ID" value="KAI3783384.1"/>
    <property type="molecule type" value="Genomic_DNA"/>
</dbReference>
<sequence length="392" mass="43628">MSQNTLDFEITGLSNHDGYDIKIKTVIGADSVKINQMIGRPVISTSHNPSPMLPNSPQTGKDLKLHTSESSSGADGTGRPINVQTKGLEASDGTGTSDNESSPTRHLTSHDEHGMTLIVGDRSSYKCSGCKESGIGERYKCNEECPYILHPECRHHEEEATHEFLNGSTFKFFEELSSEEHRSCVACGSDIKGYFYHCEVTNKNLHPCCLNLKKTIQVGKMKFLLCKKLTSTCFYCHPNKKENMDKCWCYSLESGQDLQAHVSCINDAIIECLKSERKEKRRNTKRSIKLKISVLLKWAKKLLWEVIEFFKSSNTHVENTTQFLKSAKIQLEKIITVLEMLEKPLKKTALVLGSACMHLGKVNAILGGIIIILESLLIVISGFAASPQTAKA</sequence>
<evidence type="ECO:0000313" key="1">
    <source>
        <dbReference type="EMBL" id="KAI3783384.1"/>
    </source>
</evidence>
<organism evidence="1 2">
    <name type="scientific">Smallanthus sonchifolius</name>
    <dbReference type="NCBI Taxonomy" id="185202"/>
    <lineage>
        <taxon>Eukaryota</taxon>
        <taxon>Viridiplantae</taxon>
        <taxon>Streptophyta</taxon>
        <taxon>Embryophyta</taxon>
        <taxon>Tracheophyta</taxon>
        <taxon>Spermatophyta</taxon>
        <taxon>Magnoliopsida</taxon>
        <taxon>eudicotyledons</taxon>
        <taxon>Gunneridae</taxon>
        <taxon>Pentapetalae</taxon>
        <taxon>asterids</taxon>
        <taxon>campanulids</taxon>
        <taxon>Asterales</taxon>
        <taxon>Asteraceae</taxon>
        <taxon>Asteroideae</taxon>
        <taxon>Heliantheae alliance</taxon>
        <taxon>Millerieae</taxon>
        <taxon>Smallanthus</taxon>
    </lineage>
</organism>
<gene>
    <name evidence="1" type="ORF">L1987_42463</name>
</gene>